<dbReference type="HOGENOM" id="CLU_031002_0_2_11"/>
<dbReference type="GO" id="GO:0005886">
    <property type="term" value="C:plasma membrane"/>
    <property type="evidence" value="ECO:0007669"/>
    <property type="project" value="TreeGrafter"/>
</dbReference>
<sequence>MTERDIDITDITVHGATGFIGRLTAAYLAEHHPDAAVALSGRSPARLAALRDELGVDWPVIAADAKDEGQLRAMVERTRVVISCVGPYTRLGEPLVGLCAAAGTHYVDLAGEALFVRDSVDAHHDVAERTGARIVHSCGFDSVPSDMGMFALHAAAGTPFEEVTMLVTDLKGGLSGGTVDSMRAVSAEARSSRAKGRILHHPYTLSPVPEEEPRIEGLEKDFEIRDLGERGWSGPFFMAMYNTRVVRRSNSLLGHAWGERLIYKEGWATGPGWAGRLKAYALGVATAALFKAIRNKRLRPLLSRWIPEPGEGPDEEARRNGRFTVVHRGKTVDGRVFECTVSAQGDPGYEVTAMMLAQAALTLVRDVEALPERAGVLTPATGLGGPYLARLRAGGMRVEAREV</sequence>
<dbReference type="GO" id="GO:0009247">
    <property type="term" value="P:glycolipid biosynthetic process"/>
    <property type="evidence" value="ECO:0007669"/>
    <property type="project" value="TreeGrafter"/>
</dbReference>
<protein>
    <recommendedName>
        <fullName evidence="1">Saccharopine dehydrogenase NADP binding domain-containing protein</fullName>
    </recommendedName>
</protein>
<evidence type="ECO:0000313" key="2">
    <source>
        <dbReference type="EMBL" id="AGF72431.1"/>
    </source>
</evidence>
<accession>M1P716</accession>
<organism evidence="2 3">
    <name type="scientific">Corynebacterium halotolerans YIM 70093 = DSM 44683</name>
    <dbReference type="NCBI Taxonomy" id="1121362"/>
    <lineage>
        <taxon>Bacteria</taxon>
        <taxon>Bacillati</taxon>
        <taxon>Actinomycetota</taxon>
        <taxon>Actinomycetes</taxon>
        <taxon>Mycobacteriales</taxon>
        <taxon>Corynebacteriaceae</taxon>
        <taxon>Corynebacterium</taxon>
    </lineage>
</organism>
<feature type="domain" description="Saccharopine dehydrogenase NADP binding" evidence="1">
    <location>
        <begin position="13"/>
        <end position="134"/>
    </location>
</feature>
<evidence type="ECO:0000259" key="1">
    <source>
        <dbReference type="Pfam" id="PF03435"/>
    </source>
</evidence>
<dbReference type="PANTHER" id="PTHR12286:SF5">
    <property type="entry name" value="SACCHAROPINE DEHYDROGENASE-LIKE OXIDOREDUCTASE"/>
    <property type="match status" value="1"/>
</dbReference>
<dbReference type="Pfam" id="PF03435">
    <property type="entry name" value="Sacchrp_dh_NADP"/>
    <property type="match status" value="1"/>
</dbReference>
<gene>
    <name evidence="2" type="ORF">A605_07145</name>
</gene>
<dbReference type="InterPro" id="IPR036291">
    <property type="entry name" value="NAD(P)-bd_dom_sf"/>
</dbReference>
<dbReference type="RefSeq" id="WP_015400850.1">
    <property type="nucleotide sequence ID" value="NC_020302.1"/>
</dbReference>
<dbReference type="PATRIC" id="fig|1121362.3.peg.1443"/>
<dbReference type="SUPFAM" id="SSF51735">
    <property type="entry name" value="NAD(P)-binding Rossmann-fold domains"/>
    <property type="match status" value="1"/>
</dbReference>
<dbReference type="EMBL" id="CP003697">
    <property type="protein sequence ID" value="AGF72431.1"/>
    <property type="molecule type" value="Genomic_DNA"/>
</dbReference>
<dbReference type="InterPro" id="IPR005097">
    <property type="entry name" value="Sacchrp_dh_NADP-bd"/>
</dbReference>
<evidence type="ECO:0000313" key="3">
    <source>
        <dbReference type="Proteomes" id="UP000011723"/>
    </source>
</evidence>
<reference evidence="2 3" key="1">
    <citation type="journal article" date="2012" name="Stand. Genomic Sci.">
        <title>Genome sequence of the halotolerant bacterium Corynebacterium halotolerans type strain YIM 70093(T) (= DSM 44683(T)).</title>
        <authorList>
            <person name="Ruckert C."/>
            <person name="Albersmeier A."/>
            <person name="Al-Dilaimi A."/>
            <person name="Niehaus K."/>
            <person name="Szczepanowski R."/>
            <person name="Kalinowski J."/>
        </authorList>
    </citation>
    <scope>NUCLEOTIDE SEQUENCE [LARGE SCALE GENOMIC DNA]</scope>
    <source>
        <strain evidence="2">YIM 70093</strain>
    </source>
</reference>
<dbReference type="Gene3D" id="3.40.50.720">
    <property type="entry name" value="NAD(P)-binding Rossmann-like Domain"/>
    <property type="match status" value="1"/>
</dbReference>
<keyword evidence="3" id="KW-1185">Reference proteome</keyword>
<dbReference type="InterPro" id="IPR051276">
    <property type="entry name" value="Saccharopine_DH-like_oxidrdct"/>
</dbReference>
<dbReference type="OrthoDB" id="4369409at2"/>
<dbReference type="eggNOG" id="COG3268">
    <property type="taxonomic scope" value="Bacteria"/>
</dbReference>
<name>M1P716_9CORY</name>
<dbReference type="KEGG" id="chn:A605_07145"/>
<dbReference type="PANTHER" id="PTHR12286">
    <property type="entry name" value="SACCHAROPINE DEHYDROGENASE-LIKE OXIDOREDUCTASE"/>
    <property type="match status" value="1"/>
</dbReference>
<dbReference type="AlphaFoldDB" id="M1P716"/>
<proteinExistence type="predicted"/>
<dbReference type="STRING" id="1121362.A605_07145"/>
<dbReference type="Proteomes" id="UP000011723">
    <property type="component" value="Chromosome"/>
</dbReference>